<name>A0A7S4PTQ4_9DINO</name>
<feature type="compositionally biased region" description="Low complexity" evidence="1">
    <location>
        <begin position="404"/>
        <end position="421"/>
    </location>
</feature>
<reference evidence="2" key="1">
    <citation type="submission" date="2021-01" db="EMBL/GenBank/DDBJ databases">
        <authorList>
            <person name="Corre E."/>
            <person name="Pelletier E."/>
            <person name="Niang G."/>
            <person name="Scheremetjew M."/>
            <person name="Finn R."/>
            <person name="Kale V."/>
            <person name="Holt S."/>
            <person name="Cochrane G."/>
            <person name="Meng A."/>
            <person name="Brown T."/>
            <person name="Cohen L."/>
        </authorList>
    </citation>
    <scope>NUCLEOTIDE SEQUENCE</scope>
    <source>
        <strain evidence="2">CCMP3105</strain>
    </source>
</reference>
<protein>
    <submittedName>
        <fullName evidence="2">Uncharacterized protein</fullName>
    </submittedName>
</protein>
<evidence type="ECO:0000313" key="2">
    <source>
        <dbReference type="EMBL" id="CAE4561358.1"/>
    </source>
</evidence>
<sequence>MCVESMSRSASTAGADHLRQRVHPPRATGSCRPGPVAATHNVGPRGKQQCQLHDAEQFGGVKPAAAGPTGLKEGRLLRRMHAVLHEMPPERRLAALRMQFSEPQRLALERWMLAERATRRMHSSTCDAFSTGPRKSSRAKRLGSATTAFGAPPVAALPQKDRRDQRRPARGDQQKRGVKRPRDVPMETAKPTEEKLWSWKSGAGISGILKNQQLQGCFYTAQITLGSLQLMSKADRSLSAVLGFRDVLLAIRRRTAEGHGGSFEQRFREAVSTTLAEVGPEAGAMGLRFKVSLSLLWASRRLSTRAWPLTSPEPGLRARRMLREARGGADRGRQCVLRDASPGELAEAWERLCHAYRAVMAEARCRQGAVEARLASIHREQLAQQERHLEVWNRERMASEDKQPPSASRAPSWPAARAGARTPEEAPQKPRQVRSTAEAEQAIEHLLRRWNGLVARQRTHHRWSLVQRLAPPPTTCMRASALQQRTPDRRTVCRPPMRDSPVTKRVGAPAQGVGPPCPTDPQATCTAAHRGGIPRCSDEVSAVLPPRK</sequence>
<gene>
    <name evidence="2" type="ORF">AMON00008_LOCUS977</name>
</gene>
<feature type="region of interest" description="Disordered" evidence="1">
    <location>
        <begin position="486"/>
        <end position="519"/>
    </location>
</feature>
<evidence type="ECO:0000256" key="1">
    <source>
        <dbReference type="SAM" id="MobiDB-lite"/>
    </source>
</evidence>
<feature type="compositionally biased region" description="Polar residues" evidence="1">
    <location>
        <begin position="1"/>
        <end position="12"/>
    </location>
</feature>
<feature type="region of interest" description="Disordered" evidence="1">
    <location>
        <begin position="1"/>
        <end position="47"/>
    </location>
</feature>
<organism evidence="2">
    <name type="scientific">Alexandrium monilatum</name>
    <dbReference type="NCBI Taxonomy" id="311494"/>
    <lineage>
        <taxon>Eukaryota</taxon>
        <taxon>Sar</taxon>
        <taxon>Alveolata</taxon>
        <taxon>Dinophyceae</taxon>
        <taxon>Gonyaulacales</taxon>
        <taxon>Pyrocystaceae</taxon>
        <taxon>Alexandrium</taxon>
    </lineage>
</organism>
<accession>A0A7S4PTQ4</accession>
<dbReference type="EMBL" id="HBNR01001378">
    <property type="protein sequence ID" value="CAE4561358.1"/>
    <property type="molecule type" value="Transcribed_RNA"/>
</dbReference>
<dbReference type="AlphaFoldDB" id="A0A7S4PTQ4"/>
<feature type="compositionally biased region" description="Basic and acidic residues" evidence="1">
    <location>
        <begin position="159"/>
        <end position="193"/>
    </location>
</feature>
<feature type="region of interest" description="Disordered" evidence="1">
    <location>
        <begin position="123"/>
        <end position="193"/>
    </location>
</feature>
<proteinExistence type="predicted"/>
<feature type="region of interest" description="Disordered" evidence="1">
    <location>
        <begin position="395"/>
        <end position="438"/>
    </location>
</feature>